<evidence type="ECO:0000256" key="1">
    <source>
        <dbReference type="ARBA" id="ARBA00022737"/>
    </source>
</evidence>
<dbReference type="GO" id="GO:0006047">
    <property type="term" value="P:UDP-N-acetylglucosamine metabolic process"/>
    <property type="evidence" value="ECO:0007669"/>
    <property type="project" value="TreeGrafter"/>
</dbReference>
<accession>G5ILK2</accession>
<dbReference type="InterPro" id="IPR001347">
    <property type="entry name" value="SIS_dom"/>
</dbReference>
<keyword evidence="4" id="KW-1185">Reference proteome</keyword>
<evidence type="ECO:0000259" key="2">
    <source>
        <dbReference type="PROSITE" id="PS51464"/>
    </source>
</evidence>
<dbReference type="InterPro" id="IPR035466">
    <property type="entry name" value="GlmS/AgaS_SIS"/>
</dbReference>
<dbReference type="PANTHER" id="PTHR10937">
    <property type="entry name" value="GLUCOSAMINE--FRUCTOSE-6-PHOSPHATE AMINOTRANSFERASE, ISOMERIZING"/>
    <property type="match status" value="1"/>
</dbReference>
<dbReference type="CDD" id="cd05008">
    <property type="entry name" value="SIS_GlmS_GlmD_1"/>
    <property type="match status" value="1"/>
</dbReference>
<reference evidence="3 4" key="1">
    <citation type="submission" date="2011-08" db="EMBL/GenBank/DDBJ databases">
        <title>The Genome Sequence of Clostridium hathewayi WAL-18680.</title>
        <authorList>
            <consortium name="The Broad Institute Genome Sequencing Platform"/>
            <person name="Earl A."/>
            <person name="Ward D."/>
            <person name="Feldgarden M."/>
            <person name="Gevers D."/>
            <person name="Finegold S.M."/>
            <person name="Summanen P.H."/>
            <person name="Molitoris D.R."/>
            <person name="Song M."/>
            <person name="Daigneault M."/>
            <person name="Allen-Vercoe E."/>
            <person name="Young S.K."/>
            <person name="Zeng Q."/>
            <person name="Gargeya S."/>
            <person name="Fitzgerald M."/>
            <person name="Haas B."/>
            <person name="Abouelleil A."/>
            <person name="Alvarado L."/>
            <person name="Arachchi H.M."/>
            <person name="Berlin A."/>
            <person name="Brown A."/>
            <person name="Chapman S.B."/>
            <person name="Chen Z."/>
            <person name="Dunbar C."/>
            <person name="Freedman E."/>
            <person name="Gearin G."/>
            <person name="Gellesch M."/>
            <person name="Goldberg J."/>
            <person name="Griggs A."/>
            <person name="Gujja S."/>
            <person name="Heiman D."/>
            <person name="Howarth C."/>
            <person name="Larson L."/>
            <person name="Lui A."/>
            <person name="MacDonald P.J.P."/>
            <person name="Montmayeur A."/>
            <person name="Murphy C."/>
            <person name="Neiman D."/>
            <person name="Pearson M."/>
            <person name="Priest M."/>
            <person name="Roberts A."/>
            <person name="Saif S."/>
            <person name="Shea T."/>
            <person name="Shenoy N."/>
            <person name="Sisk P."/>
            <person name="Stolte C."/>
            <person name="Sykes S."/>
            <person name="Wortman J."/>
            <person name="Nusbaum C."/>
            <person name="Birren B."/>
        </authorList>
    </citation>
    <scope>NUCLEOTIDE SEQUENCE [LARGE SCALE GENOMIC DNA]</scope>
    <source>
        <strain evidence="3 4">WAL-18680</strain>
    </source>
</reference>
<organism evidence="3 4">
    <name type="scientific">Hungatella hathewayi WAL-18680</name>
    <dbReference type="NCBI Taxonomy" id="742737"/>
    <lineage>
        <taxon>Bacteria</taxon>
        <taxon>Bacillati</taxon>
        <taxon>Bacillota</taxon>
        <taxon>Clostridia</taxon>
        <taxon>Lachnospirales</taxon>
        <taxon>Lachnospiraceae</taxon>
        <taxon>Hungatella</taxon>
    </lineage>
</organism>
<dbReference type="HOGENOM" id="CLU_012520_1_0_9"/>
<sequence>MGESMLDCIRKSGAALPDILKNWKQVSDACFQGLQERLSLLDEIIFVGSGTSNTAAVTARGLVEKVSGVSVRTVTPNEFLNNMYVYPENALYVFTSQTGTSIMTRQALELVKQKKFASICITESADTPMARESEHHLTLGCGIETYPMRTLGYCASVLVLQLVGMEFASRRGTLTDKEFDGLIQDAAMAASNIVPVVEQAMNWLDKARHSMLRAESIIFTGEGALYGVALEGAMKVWETPQIPSFGYEAEEGIHGPNYGYNSRHCVIALNDGGPSAKKLMALARYMKEVHGCGFVIGEETLGADDLKLELKSREFRALEFAPAVQCVAYHLAIDYGRSMALPHDNSRMETYFVTHSEPVGAQG</sequence>
<dbReference type="GO" id="GO:0004360">
    <property type="term" value="F:glutamine-fructose-6-phosphate transaminase (isomerizing) activity"/>
    <property type="evidence" value="ECO:0007669"/>
    <property type="project" value="TreeGrafter"/>
</dbReference>
<dbReference type="EMBL" id="ADLN01000120">
    <property type="protein sequence ID" value="EHI57271.1"/>
    <property type="molecule type" value="Genomic_DNA"/>
</dbReference>
<dbReference type="RefSeq" id="WP_006782368.1">
    <property type="nucleotide sequence ID" value="NZ_CP040506.1"/>
</dbReference>
<dbReference type="GO" id="GO:0006487">
    <property type="term" value="P:protein N-linked glycosylation"/>
    <property type="evidence" value="ECO:0007669"/>
    <property type="project" value="TreeGrafter"/>
</dbReference>
<dbReference type="SUPFAM" id="SSF53697">
    <property type="entry name" value="SIS domain"/>
    <property type="match status" value="1"/>
</dbReference>
<protein>
    <recommendedName>
        <fullName evidence="2">SIS domain-containing protein</fullName>
    </recommendedName>
</protein>
<evidence type="ECO:0000313" key="4">
    <source>
        <dbReference type="Proteomes" id="UP000005384"/>
    </source>
</evidence>
<dbReference type="PROSITE" id="PS51464">
    <property type="entry name" value="SIS"/>
    <property type="match status" value="1"/>
</dbReference>
<dbReference type="InterPro" id="IPR046348">
    <property type="entry name" value="SIS_dom_sf"/>
</dbReference>
<dbReference type="AlphaFoldDB" id="G5ILK2"/>
<evidence type="ECO:0000313" key="3">
    <source>
        <dbReference type="EMBL" id="EHI57271.1"/>
    </source>
</evidence>
<dbReference type="PATRIC" id="fig|742737.3.peg.4364"/>
<dbReference type="Proteomes" id="UP000005384">
    <property type="component" value="Unassembled WGS sequence"/>
</dbReference>
<feature type="domain" description="SIS" evidence="2">
    <location>
        <begin position="34"/>
        <end position="178"/>
    </location>
</feature>
<gene>
    <name evidence="3" type="ORF">HMPREF9473_04380</name>
</gene>
<dbReference type="GO" id="GO:0097367">
    <property type="term" value="F:carbohydrate derivative binding"/>
    <property type="evidence" value="ECO:0007669"/>
    <property type="project" value="InterPro"/>
</dbReference>
<proteinExistence type="predicted"/>
<dbReference type="GO" id="GO:0006002">
    <property type="term" value="P:fructose 6-phosphate metabolic process"/>
    <property type="evidence" value="ECO:0007669"/>
    <property type="project" value="TreeGrafter"/>
</dbReference>
<dbReference type="Pfam" id="PF01380">
    <property type="entry name" value="SIS"/>
    <property type="match status" value="2"/>
</dbReference>
<dbReference type="Gene3D" id="3.40.50.10490">
    <property type="entry name" value="Glucose-6-phosphate isomerase like protein, domain 1"/>
    <property type="match status" value="2"/>
</dbReference>
<keyword evidence="1" id="KW-0677">Repeat</keyword>
<dbReference type="PANTHER" id="PTHR10937:SF17">
    <property type="entry name" value="GLUCOSAMINE-FRUCTOSE-6-PHOSPHATE AMINOTRANSFERASE"/>
    <property type="match status" value="1"/>
</dbReference>
<comment type="caution">
    <text evidence="3">The sequence shown here is derived from an EMBL/GenBank/DDBJ whole genome shotgun (WGS) entry which is preliminary data.</text>
</comment>
<name>G5ILK2_9FIRM</name>